<dbReference type="PANTHER" id="PTHR22572">
    <property type="entry name" value="SUGAR-1-PHOSPHATE GUANYL TRANSFERASE"/>
    <property type="match status" value="1"/>
</dbReference>
<dbReference type="InterPro" id="IPR029044">
    <property type="entry name" value="Nucleotide-diphossugar_trans"/>
</dbReference>
<accession>A0ABZ2J3Y0</accession>
<comment type="similarity">
    <text evidence="1">Belongs to the transferase hexapeptide repeat family.</text>
</comment>
<dbReference type="Pfam" id="PF25087">
    <property type="entry name" value="GMPPB_C"/>
    <property type="match status" value="1"/>
</dbReference>
<dbReference type="SUPFAM" id="SSF53448">
    <property type="entry name" value="Nucleotide-diphospho-sugar transferases"/>
    <property type="match status" value="1"/>
</dbReference>
<keyword evidence="5" id="KW-1185">Reference proteome</keyword>
<dbReference type="Gene3D" id="3.90.550.10">
    <property type="entry name" value="Spore Coat Polysaccharide Biosynthesis Protein SpsA, Chain A"/>
    <property type="match status" value="1"/>
</dbReference>
<evidence type="ECO:0000313" key="4">
    <source>
        <dbReference type="EMBL" id="WWX25601.1"/>
    </source>
</evidence>
<dbReference type="InterPro" id="IPR011004">
    <property type="entry name" value="Trimer_LpxA-like_sf"/>
</dbReference>
<evidence type="ECO:0000313" key="5">
    <source>
        <dbReference type="Proteomes" id="UP001375370"/>
    </source>
</evidence>
<dbReference type="Pfam" id="PF00483">
    <property type="entry name" value="NTP_transferase"/>
    <property type="match status" value="1"/>
</dbReference>
<dbReference type="RefSeq" id="WP_338737918.1">
    <property type="nucleotide sequence ID" value="NZ_CP146612.1"/>
</dbReference>
<dbReference type="InterPro" id="IPR056729">
    <property type="entry name" value="GMPPB_C"/>
</dbReference>
<organism evidence="4 5">
    <name type="scientific">Candidatus Dehalogenimonas loeffleri</name>
    <dbReference type="NCBI Taxonomy" id="3127115"/>
    <lineage>
        <taxon>Bacteria</taxon>
        <taxon>Bacillati</taxon>
        <taxon>Chloroflexota</taxon>
        <taxon>Dehalococcoidia</taxon>
        <taxon>Dehalococcoidales</taxon>
        <taxon>Dehalococcoidaceae</taxon>
        <taxon>Dehalogenimonas</taxon>
    </lineage>
</organism>
<sequence>MKALILVGGLGTRLRPLSVNTPKAMMPVLNTPFMGHVVRRLARHGVTEVIFTRGHLAGLMEHYFGDGSGFGLKVTYVDESRPLGTAGGIKNCQSLLGDGTFLVLNGDVYSHIDYTAMRRFHAQTGALATIALTPVANPAAFGLVETEDDGRIRRFIEKPRADEITTNMINAGCYLLEPAVLDYIPADTAVSIERQTFQSLLAEGRPFYGYDTTGAYWIDMGKREKYFQLNMDLLGQSGEVQACCGRGTAIDTAAAVNGPVVIGDNCRIEAGAVVNGPAVIGNGCVVSSGAVVTAAVIWNGVTIGPNTVISNSIIADGCVIGTGARVEGTVLADGVFSAPGLALSDTAVWPGTILNN</sequence>
<dbReference type="SUPFAM" id="SSF51161">
    <property type="entry name" value="Trimeric LpxA-like enzymes"/>
    <property type="match status" value="1"/>
</dbReference>
<dbReference type="Gene3D" id="2.160.10.10">
    <property type="entry name" value="Hexapeptide repeat proteins"/>
    <property type="match status" value="1"/>
</dbReference>
<evidence type="ECO:0000259" key="2">
    <source>
        <dbReference type="Pfam" id="PF00483"/>
    </source>
</evidence>
<dbReference type="InterPro" id="IPR005835">
    <property type="entry name" value="NTP_transferase_dom"/>
</dbReference>
<evidence type="ECO:0000259" key="3">
    <source>
        <dbReference type="Pfam" id="PF25087"/>
    </source>
</evidence>
<reference evidence="4 5" key="1">
    <citation type="submission" date="2024-03" db="EMBL/GenBank/DDBJ databases">
        <title>A Dehalogenimonas Isolated from Estuarine Sediments Dihaloeliminates Chlorinated Alkanes.</title>
        <authorList>
            <person name="Yang Y."/>
            <person name="Wang H."/>
        </authorList>
    </citation>
    <scope>NUCLEOTIDE SEQUENCE [LARGE SCALE GENOMIC DNA]</scope>
    <source>
        <strain evidence="4 5">W</strain>
    </source>
</reference>
<name>A0ABZ2J3Y0_9CHLR</name>
<dbReference type="Proteomes" id="UP001375370">
    <property type="component" value="Chromosome"/>
</dbReference>
<dbReference type="InterPro" id="IPR050486">
    <property type="entry name" value="Mannose-1P_guanyltransferase"/>
</dbReference>
<dbReference type="EMBL" id="CP146612">
    <property type="protein sequence ID" value="WWX25601.1"/>
    <property type="molecule type" value="Genomic_DNA"/>
</dbReference>
<feature type="domain" description="Nucleotidyl transferase" evidence="2">
    <location>
        <begin position="2"/>
        <end position="234"/>
    </location>
</feature>
<gene>
    <name evidence="4" type="ORF">V8247_01110</name>
</gene>
<protein>
    <submittedName>
        <fullName evidence="4">NDP-sugar synthase</fullName>
    </submittedName>
</protein>
<proteinExistence type="inferred from homology"/>
<dbReference type="CDD" id="cd04181">
    <property type="entry name" value="NTP_transferase"/>
    <property type="match status" value="1"/>
</dbReference>
<evidence type="ECO:0000256" key="1">
    <source>
        <dbReference type="ARBA" id="ARBA00007274"/>
    </source>
</evidence>
<feature type="domain" description="Mannose-1-phosphate guanyltransferase C-terminal" evidence="3">
    <location>
        <begin position="257"/>
        <end position="350"/>
    </location>
</feature>